<keyword evidence="2" id="KW-0472">Membrane</keyword>
<evidence type="ECO:0000256" key="1">
    <source>
        <dbReference type="SAM" id="MobiDB-lite"/>
    </source>
</evidence>
<protein>
    <submittedName>
        <fullName evidence="3">Uncharacterized protein LOC114327836 isoform X2</fullName>
    </submittedName>
</protein>
<feature type="compositionally biased region" description="Basic residues" evidence="1">
    <location>
        <begin position="200"/>
        <end position="209"/>
    </location>
</feature>
<reference evidence="3" key="1">
    <citation type="submission" date="2025-08" db="UniProtKB">
        <authorList>
            <consortium name="RefSeq"/>
        </authorList>
    </citation>
    <scope>IDENTIFICATION</scope>
    <source>
        <tissue evidence="3">Whole insect</tissue>
    </source>
</reference>
<gene>
    <name evidence="3" type="primary">LOC114327836</name>
</gene>
<evidence type="ECO:0000256" key="2">
    <source>
        <dbReference type="SAM" id="Phobius"/>
    </source>
</evidence>
<dbReference type="RefSeq" id="XP_028132344.1">
    <property type="nucleotide sequence ID" value="XM_028276543.1"/>
</dbReference>
<feature type="region of interest" description="Disordered" evidence="1">
    <location>
        <begin position="188"/>
        <end position="227"/>
    </location>
</feature>
<feature type="compositionally biased region" description="Low complexity" evidence="1">
    <location>
        <begin position="188"/>
        <end position="199"/>
    </location>
</feature>
<evidence type="ECO:0000313" key="3">
    <source>
        <dbReference type="RefSeq" id="XP_028132344.1"/>
    </source>
</evidence>
<keyword evidence="2" id="KW-1133">Transmembrane helix</keyword>
<organism evidence="3">
    <name type="scientific">Diabrotica virgifera virgifera</name>
    <name type="common">western corn rootworm</name>
    <dbReference type="NCBI Taxonomy" id="50390"/>
    <lineage>
        <taxon>Eukaryota</taxon>
        <taxon>Metazoa</taxon>
        <taxon>Ecdysozoa</taxon>
        <taxon>Arthropoda</taxon>
        <taxon>Hexapoda</taxon>
        <taxon>Insecta</taxon>
        <taxon>Pterygota</taxon>
        <taxon>Neoptera</taxon>
        <taxon>Endopterygota</taxon>
        <taxon>Coleoptera</taxon>
        <taxon>Polyphaga</taxon>
        <taxon>Cucujiformia</taxon>
        <taxon>Chrysomeloidea</taxon>
        <taxon>Chrysomelidae</taxon>
        <taxon>Galerucinae</taxon>
        <taxon>Diabroticina</taxon>
        <taxon>Diabroticites</taxon>
        <taxon>Diabrotica</taxon>
    </lineage>
</organism>
<dbReference type="AlphaFoldDB" id="A0A6P7F950"/>
<feature type="compositionally biased region" description="Basic and acidic residues" evidence="1">
    <location>
        <begin position="210"/>
        <end position="227"/>
    </location>
</feature>
<accession>A0A6P7F950</accession>
<sequence>MSWKMKLFEIRPNIHHDEEIEMENFDNNSTPELIESKRNIFTSGCFGFLQKTWAKFTETKEVHPDDLDSLDLYYLSTLLVIVVIAVSLAVCRWYVKKRRKSTHEQQHLNWILNNPMIKYVHHTENGDTEGESNDDKVYVEPIEFHNIAFPEQNIPTQNAVTSGDPQRISVQTVADEEFLYDYAYGALSKKPTKSPTLPKRPTKSPKSRKKSEPQKKMSIPMEDKYYM</sequence>
<proteinExistence type="predicted"/>
<keyword evidence="2" id="KW-0812">Transmembrane</keyword>
<feature type="transmembrane region" description="Helical" evidence="2">
    <location>
        <begin position="72"/>
        <end position="95"/>
    </location>
</feature>
<name>A0A6P7F950_DIAVI</name>